<sequence>MTDGAAEENLVTRQDGLEPENQVLVDTLLFQFDIACQMLDFHLHDLDNGTCLWRPGGRGLHVTENQGVWSADWPENEEYGMGASSIAWITWHILFWWSMVFDYSFGSGTLTKEAVTWPGSAQAVKGEIELMEDKWRSLLTTLTDEELKDSSRTKWPFENRPFYELAAWLNLELMKNAAEIGYCRFMRASLDHK</sequence>
<evidence type="ECO:0000313" key="1">
    <source>
        <dbReference type="EMBL" id="QOX65786.1"/>
    </source>
</evidence>
<keyword evidence="2" id="KW-1185">Reference proteome</keyword>
<proteinExistence type="predicted"/>
<dbReference type="Proteomes" id="UP000594014">
    <property type="component" value="Chromosome"/>
</dbReference>
<name>A0ACD1AGZ3_9FIRM</name>
<evidence type="ECO:0000313" key="2">
    <source>
        <dbReference type="Proteomes" id="UP000594014"/>
    </source>
</evidence>
<protein>
    <submittedName>
        <fullName evidence="1">DinB family protein</fullName>
    </submittedName>
</protein>
<organism evidence="1 2">
    <name type="scientific">Anoxybacterium hadale</name>
    <dbReference type="NCBI Taxonomy" id="3408580"/>
    <lineage>
        <taxon>Bacteria</taxon>
        <taxon>Bacillati</taxon>
        <taxon>Bacillota</taxon>
        <taxon>Clostridia</taxon>
        <taxon>Peptostreptococcales</taxon>
        <taxon>Anaerovoracaceae</taxon>
        <taxon>Anoxybacterium</taxon>
    </lineage>
</organism>
<accession>A0ACD1AGZ3</accession>
<gene>
    <name evidence="1" type="ORF">FRZ06_01055</name>
</gene>
<reference evidence="1" key="1">
    <citation type="submission" date="2019-08" db="EMBL/GenBank/DDBJ databases">
        <title>Genome sequence of Clostridiales bacterium MT110.</title>
        <authorList>
            <person name="Cao J."/>
        </authorList>
    </citation>
    <scope>NUCLEOTIDE SEQUENCE</scope>
    <source>
        <strain evidence="1">MT110</strain>
    </source>
</reference>
<dbReference type="EMBL" id="CP042469">
    <property type="protein sequence ID" value="QOX65786.1"/>
    <property type="molecule type" value="Genomic_DNA"/>
</dbReference>